<reference evidence="7" key="1">
    <citation type="submission" date="2018-05" db="EMBL/GenBank/DDBJ databases">
        <authorList>
            <person name="Lanie J.A."/>
            <person name="Ng W.-L."/>
            <person name="Kazmierczak K.M."/>
            <person name="Andrzejewski T.M."/>
            <person name="Davidsen T.M."/>
            <person name="Wayne K.J."/>
            <person name="Tettelin H."/>
            <person name="Glass J.I."/>
            <person name="Rusch D."/>
            <person name="Podicherti R."/>
            <person name="Tsui H.-C.T."/>
            <person name="Winkler M.E."/>
        </authorList>
    </citation>
    <scope>NUCLEOTIDE SEQUENCE</scope>
</reference>
<organism evidence="7">
    <name type="scientific">marine metagenome</name>
    <dbReference type="NCBI Taxonomy" id="408172"/>
    <lineage>
        <taxon>unclassified sequences</taxon>
        <taxon>metagenomes</taxon>
        <taxon>ecological metagenomes</taxon>
    </lineage>
</organism>
<evidence type="ECO:0000259" key="4">
    <source>
        <dbReference type="Pfam" id="PF00205"/>
    </source>
</evidence>
<proteinExistence type="inferred from homology"/>
<dbReference type="SUPFAM" id="SSF52518">
    <property type="entry name" value="Thiamin diphosphate-binding fold (THDP-binding)"/>
    <property type="match status" value="2"/>
</dbReference>
<protein>
    <recommendedName>
        <fullName evidence="8">Acetolactate synthase</fullName>
    </recommendedName>
</protein>
<dbReference type="InterPro" id="IPR045229">
    <property type="entry name" value="TPP_enz"/>
</dbReference>
<gene>
    <name evidence="7" type="ORF">METZ01_LOCUS112306</name>
</gene>
<dbReference type="PANTHER" id="PTHR18968">
    <property type="entry name" value="THIAMINE PYROPHOSPHATE ENZYMES"/>
    <property type="match status" value="1"/>
</dbReference>
<dbReference type="AlphaFoldDB" id="A0A381X4H5"/>
<dbReference type="GO" id="GO:0003984">
    <property type="term" value="F:acetolactate synthase activity"/>
    <property type="evidence" value="ECO:0007669"/>
    <property type="project" value="TreeGrafter"/>
</dbReference>
<dbReference type="InterPro" id="IPR029061">
    <property type="entry name" value="THDP-binding"/>
</dbReference>
<dbReference type="Gene3D" id="3.40.50.970">
    <property type="match status" value="2"/>
</dbReference>
<feature type="domain" description="Thiamine pyrophosphate enzyme central" evidence="4">
    <location>
        <begin position="202"/>
        <end position="333"/>
    </location>
</feature>
<dbReference type="InterPro" id="IPR012001">
    <property type="entry name" value="Thiamin_PyroP_enz_TPP-bd_dom"/>
</dbReference>
<dbReference type="InterPro" id="IPR012000">
    <property type="entry name" value="Thiamin_PyroP_enz_cen_dom"/>
</dbReference>
<dbReference type="Pfam" id="PF02776">
    <property type="entry name" value="TPP_enzyme_N"/>
    <property type="match status" value="1"/>
</dbReference>
<evidence type="ECO:0000313" key="7">
    <source>
        <dbReference type="EMBL" id="SVA59452.1"/>
    </source>
</evidence>
<feature type="domain" description="Thiamine pyrophosphate enzyme N-terminal TPP-binding" evidence="6">
    <location>
        <begin position="6"/>
        <end position="126"/>
    </location>
</feature>
<accession>A0A381X4H5</accession>
<dbReference type="Gene3D" id="3.40.50.1220">
    <property type="entry name" value="TPP-binding domain"/>
    <property type="match status" value="1"/>
</dbReference>
<evidence type="ECO:0000256" key="2">
    <source>
        <dbReference type="ARBA" id="ARBA00023052"/>
    </source>
</evidence>
<dbReference type="GO" id="GO:0050660">
    <property type="term" value="F:flavin adenine dinucleotide binding"/>
    <property type="evidence" value="ECO:0007669"/>
    <property type="project" value="TreeGrafter"/>
</dbReference>
<dbReference type="SUPFAM" id="SSF52467">
    <property type="entry name" value="DHS-like NAD/FAD-binding domain"/>
    <property type="match status" value="1"/>
</dbReference>
<keyword evidence="2 3" id="KW-0786">Thiamine pyrophosphate</keyword>
<evidence type="ECO:0000256" key="3">
    <source>
        <dbReference type="RuleBase" id="RU362132"/>
    </source>
</evidence>
<evidence type="ECO:0000259" key="5">
    <source>
        <dbReference type="Pfam" id="PF02775"/>
    </source>
</evidence>
<dbReference type="FunFam" id="3.40.50.970:FF:000007">
    <property type="entry name" value="Acetolactate synthase"/>
    <property type="match status" value="1"/>
</dbReference>
<dbReference type="GO" id="GO:0009097">
    <property type="term" value="P:isoleucine biosynthetic process"/>
    <property type="evidence" value="ECO:0007669"/>
    <property type="project" value="TreeGrafter"/>
</dbReference>
<comment type="similarity">
    <text evidence="1 3">Belongs to the TPP enzyme family.</text>
</comment>
<dbReference type="GO" id="GO:0000287">
    <property type="term" value="F:magnesium ion binding"/>
    <property type="evidence" value="ECO:0007669"/>
    <property type="project" value="InterPro"/>
</dbReference>
<dbReference type="CDD" id="cd07035">
    <property type="entry name" value="TPP_PYR_POX_like"/>
    <property type="match status" value="1"/>
</dbReference>
<dbReference type="InterPro" id="IPR011766">
    <property type="entry name" value="TPP_enzyme_TPP-bd"/>
</dbReference>
<feature type="domain" description="Thiamine pyrophosphate enzyme TPP-binding" evidence="5">
    <location>
        <begin position="395"/>
        <end position="545"/>
    </location>
</feature>
<dbReference type="InterPro" id="IPR029035">
    <property type="entry name" value="DHS-like_NAD/FAD-binding_dom"/>
</dbReference>
<dbReference type="GO" id="GO:0030976">
    <property type="term" value="F:thiamine pyrophosphate binding"/>
    <property type="evidence" value="ECO:0007669"/>
    <property type="project" value="InterPro"/>
</dbReference>
<dbReference type="PANTHER" id="PTHR18968:SF13">
    <property type="entry name" value="ACETOLACTATE SYNTHASE CATALYTIC SUBUNIT, MITOCHONDRIAL"/>
    <property type="match status" value="1"/>
</dbReference>
<evidence type="ECO:0000256" key="1">
    <source>
        <dbReference type="ARBA" id="ARBA00007812"/>
    </source>
</evidence>
<evidence type="ECO:0000259" key="6">
    <source>
        <dbReference type="Pfam" id="PF02776"/>
    </source>
</evidence>
<evidence type="ECO:0008006" key="8">
    <source>
        <dbReference type="Google" id="ProtNLM"/>
    </source>
</evidence>
<sequence>MTKKIKISEYVSQFLEQNQIKFVFEMSGGMIARLLDSINQKSKIKIISFRHEQSAAFAADAYGRLTGIPGIALATSGPGATNLITGIGSSYFDSSPTVFITGQVNRDEIKGDKKVRQLGFQETDIVSVVSPITKKTFLVTSPDDIPDILKDAFVIATEKRPGPVVIDIPMDVQRELINVDKIEKITSKTTHNKLVTFEMLELINSIKEAKRPIILVGGGIHSSNSLEKFREFVRIVKIPVVNSLMAVDALPYLDKFRVGLIGSYGNRWANLALSKADLLIVLGSRLDIRQTGAKVEEFRKSKKIFHIDIDTNEVNNRIKGCIEIAMDLKSFFDSINDKLSTTEFTEKHEWLNKIDEMRKHFPDTDENPQSKGINPNLFMHQLSNASKSASVFALDVGQHQMWAAQSLELCDTQRFITSGGMGSMGFGLPASIGAAFAKDLSPIVLIAGDGGFQSNIQELQTIIHNKLPIKIIVMNNHCHGMVRQLQENEFGGRYQSTLWGYSAPNFESIATAYGLPSRTIKEQNEVPEALEWLWKDIHQPVLLQVMIGTFVNALPKISFGKPNYEMDPKKDVSKY</sequence>
<dbReference type="Pfam" id="PF00205">
    <property type="entry name" value="TPP_enzyme_M"/>
    <property type="match status" value="1"/>
</dbReference>
<dbReference type="EMBL" id="UINC01013824">
    <property type="protein sequence ID" value="SVA59452.1"/>
    <property type="molecule type" value="Genomic_DNA"/>
</dbReference>
<dbReference type="GO" id="GO:0005948">
    <property type="term" value="C:acetolactate synthase complex"/>
    <property type="evidence" value="ECO:0007669"/>
    <property type="project" value="TreeGrafter"/>
</dbReference>
<dbReference type="Pfam" id="PF02775">
    <property type="entry name" value="TPP_enzyme_C"/>
    <property type="match status" value="1"/>
</dbReference>
<dbReference type="GO" id="GO:0009099">
    <property type="term" value="P:L-valine biosynthetic process"/>
    <property type="evidence" value="ECO:0007669"/>
    <property type="project" value="TreeGrafter"/>
</dbReference>
<name>A0A381X4H5_9ZZZZ</name>